<feature type="region of interest" description="Disordered" evidence="4">
    <location>
        <begin position="198"/>
        <end position="231"/>
    </location>
</feature>
<protein>
    <recommendedName>
        <fullName evidence="5">TRUD domain-containing protein</fullName>
    </recommendedName>
</protein>
<dbReference type="EMBL" id="AKIJ01000001">
    <property type="protein sequence ID" value="KFG27332.1"/>
    <property type="molecule type" value="Genomic_DNA"/>
</dbReference>
<comment type="similarity">
    <text evidence="1">Belongs to the pseudouridine synthase TruD family.</text>
</comment>
<dbReference type="PANTHER" id="PTHR13326">
    <property type="entry name" value="TRNA PSEUDOURIDINE SYNTHASE D"/>
    <property type="match status" value="1"/>
</dbReference>
<evidence type="ECO:0000313" key="6">
    <source>
        <dbReference type="EMBL" id="KFG27332.1"/>
    </source>
</evidence>
<dbReference type="Pfam" id="PF01142">
    <property type="entry name" value="TruD"/>
    <property type="match status" value="2"/>
</dbReference>
<keyword evidence="7" id="KW-1185">Reference proteome</keyword>
<dbReference type="Gene3D" id="3.30.2350.20">
    <property type="entry name" value="TruD, catalytic domain"/>
    <property type="match status" value="2"/>
</dbReference>
<dbReference type="AlphaFoldDB" id="A0A086J5B4"/>
<dbReference type="InterPro" id="IPR020119">
    <property type="entry name" value="PsdUridine_synth_TruD_CS"/>
</dbReference>
<dbReference type="PROSITE" id="PS01268">
    <property type="entry name" value="UPF0024"/>
    <property type="match status" value="1"/>
</dbReference>
<keyword evidence="2" id="KW-0819">tRNA processing</keyword>
<sequence length="579" mass="65847">MKDFNWSTCLNKGKSTPVILKKEESDFIVREGVSGRLLNIGDNSIERIKVLDQLPGITERLLSSMDLLKRRKAFVLCRITEIESKEDRREIHKIYCMHPFIHTKSLSTTDGSTDILVIFDTHHTMHTFSGALTKKGKTTHDAVEVLARLLKIPSHQINFAGNKDKKAITTQRISISGISYLDIQRVVKMIAQEDSKQDNIIDGKPEGNNLGNQNESTEPIEETEVQGAEQENISGKNSKLFTGANREVKETDLEDEGNIKILKATDIMAEIERVAREFEDIRAPEQTDSEYLEKAKNMKDGIILTDIERVQGGIQLGDLDKNRFYLRLEATHGLEGIEERITMLKTEGFPNYYGNQRFGYGMSNPLVGEAMIQRDFKKAADLILKNLECLENSQRVKSALEHINKQEYSQAAEILPGKFQTEKIILRSLERKIPPKIIFSRIRRENRMMYYHSYQSKIFNDTLEQRLIQGVRTQEYTTDETIGSITAKNDIQDLVKVSENPSIKDILIPLYPTEEIGEKKSERVPDLKGGFRKGIIIPGNLCYSIEGNILSLSFELPPGTYATMVVKELSCNEVIEVTW</sequence>
<dbReference type="GO" id="GO:0003723">
    <property type="term" value="F:RNA binding"/>
    <property type="evidence" value="ECO:0007669"/>
    <property type="project" value="InterPro"/>
</dbReference>
<feature type="domain" description="TRUD" evidence="5">
    <location>
        <begin position="348"/>
        <end position="537"/>
    </location>
</feature>
<dbReference type="HOGENOM" id="CLU_447645_0_0_1"/>
<reference evidence="6 7" key="1">
    <citation type="journal article" date="2014" name="Genome Announc.">
        <title>Genome Sequence of the Microsporidian Species Nematocida sp1 Strain ERTm6 (ATCC PRA-372).</title>
        <authorList>
            <person name="Bakowski M.A."/>
            <person name="Priest M."/>
            <person name="Young S."/>
            <person name="Cuomo C.A."/>
            <person name="Troemel E.R."/>
        </authorList>
    </citation>
    <scope>NUCLEOTIDE SEQUENCE [LARGE SCALE GENOMIC DNA]</scope>
    <source>
        <strain evidence="6 7">ERTm6</strain>
    </source>
</reference>
<dbReference type="GO" id="GO:0008033">
    <property type="term" value="P:tRNA processing"/>
    <property type="evidence" value="ECO:0007669"/>
    <property type="project" value="UniProtKB-KW"/>
</dbReference>
<proteinExistence type="inferred from homology"/>
<comment type="caution">
    <text evidence="6">The sequence shown here is derived from an EMBL/GenBank/DDBJ whole genome shotgun (WGS) entry which is preliminary data.</text>
</comment>
<dbReference type="InterPro" id="IPR020103">
    <property type="entry name" value="PsdUridine_synth_cat_dom_sf"/>
</dbReference>
<keyword evidence="3" id="KW-0413">Isomerase</keyword>
<dbReference type="Proteomes" id="UP000054524">
    <property type="component" value="Unassembled WGS sequence"/>
</dbReference>
<evidence type="ECO:0000313" key="7">
    <source>
        <dbReference type="Proteomes" id="UP000054524"/>
    </source>
</evidence>
<gene>
    <name evidence="6" type="ORF">NESG_00410</name>
</gene>
<dbReference type="GO" id="GO:0001522">
    <property type="term" value="P:pseudouridine synthesis"/>
    <property type="evidence" value="ECO:0007669"/>
    <property type="project" value="InterPro"/>
</dbReference>
<evidence type="ECO:0000256" key="3">
    <source>
        <dbReference type="ARBA" id="ARBA00023235"/>
    </source>
</evidence>
<organism evidence="6 7">
    <name type="scientific">Nematocida ausubeli (strain ATCC PRA-371 / ERTm2)</name>
    <name type="common">Nematode killer fungus</name>
    <dbReference type="NCBI Taxonomy" id="1913371"/>
    <lineage>
        <taxon>Eukaryota</taxon>
        <taxon>Fungi</taxon>
        <taxon>Fungi incertae sedis</taxon>
        <taxon>Microsporidia</taxon>
        <taxon>Nematocida</taxon>
    </lineage>
</organism>
<dbReference type="PIRSF" id="PIRSF037016">
    <property type="entry name" value="Pseudouridin_synth_euk_prd"/>
    <property type="match status" value="1"/>
</dbReference>
<evidence type="ECO:0000256" key="4">
    <source>
        <dbReference type="SAM" id="MobiDB-lite"/>
    </source>
</evidence>
<dbReference type="InterPro" id="IPR011760">
    <property type="entry name" value="PsdUridine_synth_TruD_insert"/>
</dbReference>
<dbReference type="GO" id="GO:0009982">
    <property type="term" value="F:pseudouridine synthase activity"/>
    <property type="evidence" value="ECO:0007669"/>
    <property type="project" value="InterPro"/>
</dbReference>
<evidence type="ECO:0000259" key="5">
    <source>
        <dbReference type="PROSITE" id="PS50984"/>
    </source>
</evidence>
<dbReference type="PANTHER" id="PTHR13326:SF21">
    <property type="entry name" value="PSEUDOURIDYLATE SYNTHASE PUS7L"/>
    <property type="match status" value="1"/>
</dbReference>
<dbReference type="InterPro" id="IPR042214">
    <property type="entry name" value="TruD_catalytic"/>
</dbReference>
<dbReference type="PROSITE" id="PS50984">
    <property type="entry name" value="TRUD"/>
    <property type="match status" value="1"/>
</dbReference>
<dbReference type="InterPro" id="IPR001656">
    <property type="entry name" value="PsdUridine_synth_TruD"/>
</dbReference>
<evidence type="ECO:0000256" key="1">
    <source>
        <dbReference type="ARBA" id="ARBA00007953"/>
    </source>
</evidence>
<evidence type="ECO:0000256" key="2">
    <source>
        <dbReference type="ARBA" id="ARBA00022694"/>
    </source>
</evidence>
<accession>A0A086J5B4</accession>
<name>A0A086J5B4_NEMA1</name>
<dbReference type="RefSeq" id="XP_052905887.1">
    <property type="nucleotide sequence ID" value="XM_053048062.1"/>
</dbReference>
<dbReference type="GeneID" id="77675383"/>
<dbReference type="SUPFAM" id="SSF55120">
    <property type="entry name" value="Pseudouridine synthase"/>
    <property type="match status" value="2"/>
</dbReference>